<dbReference type="PANTHER" id="PTHR11439:SF440">
    <property type="entry name" value="INTEGRASE CATALYTIC DOMAIN-CONTAINING PROTEIN"/>
    <property type="match status" value="1"/>
</dbReference>
<feature type="region of interest" description="Disordered" evidence="1">
    <location>
        <begin position="121"/>
        <end position="142"/>
    </location>
</feature>
<name>A0A225WMT4_9STRA</name>
<sequence>MVLSVELLALLGVKHKRELELRLIKSLYGLKQAGRLWNLLLHKTLVELGYCQCYTDSCLYFKRDAEMVVLELKDLGVVSKFLGIGFEYDKDKGWLVEQRQVIQDLLDKFGLASASAVRVPIGGENDNESEGDLLPKHGAGNPERPTVQTFQSLVGSLLWIARCTRPDIAFAAHRVTRRTHAPRVNDWRLAKKIARYLKSVETHRRQVRRRGRLSRGGQPERPTVQTFQSLIGSLLWITRCTRPDITFAVHRVTRLTHAPRVNDWRLAKKIARYLKSVETHRRQVRRRGRLWAVSSGCSRRYGGYELCPLHM</sequence>
<dbReference type="SUPFAM" id="SSF56672">
    <property type="entry name" value="DNA/RNA polymerases"/>
    <property type="match status" value="1"/>
</dbReference>
<accession>A0A225WMT4</accession>
<protein>
    <submittedName>
        <fullName evidence="2">Pol Polyprotein</fullName>
    </submittedName>
</protein>
<gene>
    <name evidence="2" type="ORF">PHMEG_0007050</name>
</gene>
<reference evidence="3" key="1">
    <citation type="submission" date="2017-03" db="EMBL/GenBank/DDBJ databases">
        <title>Phytopthora megakarya and P. palmivora, two closely related causual agents of cacao black pod achieved similar genome size and gene model numbers by different mechanisms.</title>
        <authorList>
            <person name="Ali S."/>
            <person name="Shao J."/>
            <person name="Larry D.J."/>
            <person name="Kronmiller B."/>
            <person name="Shen D."/>
            <person name="Strem M.D."/>
            <person name="Melnick R.L."/>
            <person name="Guiltinan M.J."/>
            <person name="Tyler B.M."/>
            <person name="Meinhardt L.W."/>
            <person name="Bailey B.A."/>
        </authorList>
    </citation>
    <scope>NUCLEOTIDE SEQUENCE [LARGE SCALE GENOMIC DNA]</scope>
    <source>
        <strain evidence="3">zdho120</strain>
    </source>
</reference>
<dbReference type="Proteomes" id="UP000198211">
    <property type="component" value="Unassembled WGS sequence"/>
</dbReference>
<dbReference type="PANTHER" id="PTHR11439">
    <property type="entry name" value="GAG-POL-RELATED RETROTRANSPOSON"/>
    <property type="match status" value="1"/>
</dbReference>
<dbReference type="AlphaFoldDB" id="A0A225WMT4"/>
<proteinExistence type="predicted"/>
<comment type="caution">
    <text evidence="2">The sequence shown here is derived from an EMBL/GenBank/DDBJ whole genome shotgun (WGS) entry which is preliminary data.</text>
</comment>
<organism evidence="2 3">
    <name type="scientific">Phytophthora megakarya</name>
    <dbReference type="NCBI Taxonomy" id="4795"/>
    <lineage>
        <taxon>Eukaryota</taxon>
        <taxon>Sar</taxon>
        <taxon>Stramenopiles</taxon>
        <taxon>Oomycota</taxon>
        <taxon>Peronosporomycetes</taxon>
        <taxon>Peronosporales</taxon>
        <taxon>Peronosporaceae</taxon>
        <taxon>Phytophthora</taxon>
    </lineage>
</organism>
<keyword evidence="3" id="KW-1185">Reference proteome</keyword>
<dbReference type="EMBL" id="NBNE01000534">
    <property type="protein sequence ID" value="OWZ18804.1"/>
    <property type="molecule type" value="Genomic_DNA"/>
</dbReference>
<dbReference type="STRING" id="4795.A0A225WMT4"/>
<evidence type="ECO:0000313" key="2">
    <source>
        <dbReference type="EMBL" id="OWZ18804.1"/>
    </source>
</evidence>
<evidence type="ECO:0000256" key="1">
    <source>
        <dbReference type="SAM" id="MobiDB-lite"/>
    </source>
</evidence>
<evidence type="ECO:0000313" key="3">
    <source>
        <dbReference type="Proteomes" id="UP000198211"/>
    </source>
</evidence>
<dbReference type="OrthoDB" id="126679at2759"/>
<dbReference type="InterPro" id="IPR043502">
    <property type="entry name" value="DNA/RNA_pol_sf"/>
</dbReference>